<reference evidence="11" key="1">
    <citation type="submission" date="2018-03" db="EMBL/GenBank/DDBJ databases">
        <title>Lachnoclostridium SNUG30370 gen.nov., sp.nov., isolated from human faeces.</title>
        <authorList>
            <person name="Seo B."/>
            <person name="Jeon K."/>
            <person name="Ko G."/>
        </authorList>
    </citation>
    <scope>NUCLEOTIDE SEQUENCE [LARGE SCALE GENOMIC DNA]</scope>
    <source>
        <strain evidence="11">SNUG30370</strain>
    </source>
</reference>
<reference evidence="9" key="3">
    <citation type="submission" date="2021-10" db="EMBL/GenBank/DDBJ databases">
        <title>Collection of gut derived symbiotic bacterial strains cultured from healthy donors.</title>
        <authorList>
            <person name="Lin H."/>
            <person name="Littmann E."/>
            <person name="Kohout C."/>
            <person name="Pamer E.G."/>
        </authorList>
    </citation>
    <scope>NUCLEOTIDE SEQUENCE</scope>
    <source>
        <strain evidence="9">DFI.4.48</strain>
    </source>
</reference>
<dbReference type="PANTHER" id="PTHR30471:SF3">
    <property type="entry name" value="UPF0758 PROTEIN YEES-RELATED"/>
    <property type="match status" value="1"/>
</dbReference>
<protein>
    <submittedName>
        <fullName evidence="9">DNA repair protein RadC</fullName>
    </submittedName>
</protein>
<dbReference type="PROSITE" id="PS01302">
    <property type="entry name" value="UPF0758"/>
    <property type="match status" value="1"/>
</dbReference>
<dbReference type="InterPro" id="IPR046778">
    <property type="entry name" value="UPF0758_N"/>
</dbReference>
<keyword evidence="2" id="KW-0645">Protease</keyword>
<comment type="similarity">
    <text evidence="1 7">Belongs to the UPF0758 family.</text>
</comment>
<evidence type="ECO:0000256" key="1">
    <source>
        <dbReference type="ARBA" id="ARBA00010243"/>
    </source>
</evidence>
<evidence type="ECO:0000313" key="10">
    <source>
        <dbReference type="EMBL" id="PST42228.1"/>
    </source>
</evidence>
<evidence type="ECO:0000256" key="5">
    <source>
        <dbReference type="ARBA" id="ARBA00022833"/>
    </source>
</evidence>
<dbReference type="NCBIfam" id="NF000642">
    <property type="entry name" value="PRK00024.1"/>
    <property type="match status" value="1"/>
</dbReference>
<dbReference type="GeneID" id="77469748"/>
<evidence type="ECO:0000313" key="11">
    <source>
        <dbReference type="Proteomes" id="UP000241201"/>
    </source>
</evidence>
<dbReference type="GO" id="GO:0006508">
    <property type="term" value="P:proteolysis"/>
    <property type="evidence" value="ECO:0007669"/>
    <property type="project" value="UniProtKB-KW"/>
</dbReference>
<evidence type="ECO:0000313" key="9">
    <source>
        <dbReference type="EMBL" id="MCB8609465.1"/>
    </source>
</evidence>
<dbReference type="Gene3D" id="3.40.140.10">
    <property type="entry name" value="Cytidine Deaminase, domain 2"/>
    <property type="match status" value="1"/>
</dbReference>
<organism evidence="10 11">
    <name type="scientific">Faecalibacillus faecis</name>
    <dbReference type="NCBI Taxonomy" id="1982628"/>
    <lineage>
        <taxon>Bacteria</taxon>
        <taxon>Bacillati</taxon>
        <taxon>Bacillota</taxon>
        <taxon>Erysipelotrichia</taxon>
        <taxon>Erysipelotrichales</taxon>
        <taxon>Coprobacillaceae</taxon>
        <taxon>Faecalibacillus</taxon>
    </lineage>
</organism>
<evidence type="ECO:0000256" key="7">
    <source>
        <dbReference type="RuleBase" id="RU003797"/>
    </source>
</evidence>
<dbReference type="SUPFAM" id="SSF102712">
    <property type="entry name" value="JAB1/MPN domain"/>
    <property type="match status" value="1"/>
</dbReference>
<dbReference type="EMBL" id="JAJDKZ010000005">
    <property type="protein sequence ID" value="MCB8609465.1"/>
    <property type="molecule type" value="Genomic_DNA"/>
</dbReference>
<dbReference type="GO" id="GO:0008237">
    <property type="term" value="F:metallopeptidase activity"/>
    <property type="evidence" value="ECO:0007669"/>
    <property type="project" value="UniProtKB-KW"/>
</dbReference>
<dbReference type="NCBIfam" id="TIGR00608">
    <property type="entry name" value="radc"/>
    <property type="match status" value="1"/>
</dbReference>
<sequence>MLNCPVEERPREKAIYYGIETLSNQELVAVILRTGNKEMSVLNLAQFLLDEIGGFQELKDIDYQRLIQIKGIKQAKAIELMACIELAKRMQSKQSIKNRIRQPKDAYAYIKNKLMFEKQEKVVLLCLNNHLEIVQDKLLFIGSGDVSLLETKEVFQYTLRSGCNRIILIHNHPSGNPKPSHEDQEITRKIEMMAKHLDIEFIDHIIIGDHCYYSFKSNQIYQSKED</sequence>
<dbReference type="RefSeq" id="WP_106987009.1">
    <property type="nucleotide sequence ID" value="NZ_DAWBWI010000374.1"/>
</dbReference>
<accession>A0A2T3G3Y4</accession>
<dbReference type="Pfam" id="PF04002">
    <property type="entry name" value="RadC"/>
    <property type="match status" value="1"/>
</dbReference>
<dbReference type="InterPro" id="IPR037518">
    <property type="entry name" value="MPN"/>
</dbReference>
<keyword evidence="11" id="KW-1185">Reference proteome</keyword>
<evidence type="ECO:0000256" key="4">
    <source>
        <dbReference type="ARBA" id="ARBA00022801"/>
    </source>
</evidence>
<keyword evidence="5" id="KW-0862">Zinc</keyword>
<dbReference type="InterPro" id="IPR020891">
    <property type="entry name" value="UPF0758_CS"/>
</dbReference>
<evidence type="ECO:0000259" key="8">
    <source>
        <dbReference type="PROSITE" id="PS50249"/>
    </source>
</evidence>
<dbReference type="PROSITE" id="PS50249">
    <property type="entry name" value="MPN"/>
    <property type="match status" value="1"/>
</dbReference>
<evidence type="ECO:0000256" key="3">
    <source>
        <dbReference type="ARBA" id="ARBA00022723"/>
    </source>
</evidence>
<name>A0A2T3G3Y4_9FIRM</name>
<keyword evidence="4" id="KW-0378">Hydrolase</keyword>
<dbReference type="InterPro" id="IPR001405">
    <property type="entry name" value="UPF0758"/>
</dbReference>
<dbReference type="Proteomes" id="UP001198439">
    <property type="component" value="Unassembled WGS sequence"/>
</dbReference>
<feature type="domain" description="MPN" evidence="8">
    <location>
        <begin position="99"/>
        <end position="221"/>
    </location>
</feature>
<dbReference type="CDD" id="cd08071">
    <property type="entry name" value="MPN_DUF2466"/>
    <property type="match status" value="1"/>
</dbReference>
<dbReference type="Pfam" id="PF20582">
    <property type="entry name" value="UPF0758_N"/>
    <property type="match status" value="1"/>
</dbReference>
<dbReference type="GO" id="GO:0046872">
    <property type="term" value="F:metal ion binding"/>
    <property type="evidence" value="ECO:0007669"/>
    <property type="project" value="UniProtKB-KW"/>
</dbReference>
<dbReference type="EMBL" id="PYLP01000001">
    <property type="protein sequence ID" value="PST42228.1"/>
    <property type="molecule type" value="Genomic_DNA"/>
</dbReference>
<comment type="caution">
    <text evidence="10">The sequence shown here is derived from an EMBL/GenBank/DDBJ whole genome shotgun (WGS) entry which is preliminary data.</text>
</comment>
<keyword evidence="3" id="KW-0479">Metal-binding</keyword>
<proteinExistence type="inferred from homology"/>
<evidence type="ECO:0000256" key="2">
    <source>
        <dbReference type="ARBA" id="ARBA00022670"/>
    </source>
</evidence>
<dbReference type="InterPro" id="IPR025657">
    <property type="entry name" value="RadC_JAB"/>
</dbReference>
<evidence type="ECO:0000256" key="6">
    <source>
        <dbReference type="ARBA" id="ARBA00023049"/>
    </source>
</evidence>
<reference evidence="10" key="2">
    <citation type="journal article" date="2019" name="Int. J. Syst. Evol. Microbiol.">
        <title>Faecalibacillus intestinalis gen. nov., sp. nov. and Faecalibacillus faecis sp. nov., isolated from human faeces.</title>
        <authorList>
            <person name="Seo B."/>
            <person name="Jeon K."/>
            <person name="Baek I."/>
            <person name="Lee Y.M."/>
            <person name="Baek K."/>
            <person name="Ko G."/>
        </authorList>
    </citation>
    <scope>NUCLEOTIDE SEQUENCE</scope>
    <source>
        <strain evidence="10">SNUG30370</strain>
    </source>
</reference>
<dbReference type="AlphaFoldDB" id="A0A2T3G3Y4"/>
<keyword evidence="6" id="KW-0482">Metalloprotease</keyword>
<gene>
    <name evidence="9" type="primary">radC</name>
    <name evidence="10" type="ORF">C7U55_01330</name>
    <name evidence="9" type="ORF">LJD69_02495</name>
</gene>
<dbReference type="Proteomes" id="UP000241201">
    <property type="component" value="Unassembled WGS sequence"/>
</dbReference>
<dbReference type="PANTHER" id="PTHR30471">
    <property type="entry name" value="DNA REPAIR PROTEIN RADC"/>
    <property type="match status" value="1"/>
</dbReference>